<keyword evidence="1" id="KW-0479">Metal-binding</keyword>
<gene>
    <name evidence="2" type="ORF">SAMN04488105_109222</name>
</gene>
<proteinExistence type="predicted"/>
<feature type="binding site" evidence="1">
    <location>
        <position position="286"/>
    </location>
    <ligand>
        <name>Mg(2+)</name>
        <dbReference type="ChEBI" id="CHEBI:18420"/>
        <label>1</label>
    </ligand>
</feature>
<dbReference type="PANTHER" id="PTHR16222:SF12">
    <property type="entry name" value="ADP-RIBOSYLGLYCOHYDROLASE-RELATED"/>
    <property type="match status" value="1"/>
</dbReference>
<dbReference type="SUPFAM" id="SSF101478">
    <property type="entry name" value="ADP-ribosylglycohydrolase"/>
    <property type="match status" value="1"/>
</dbReference>
<feature type="binding site" evidence="1">
    <location>
        <position position="68"/>
    </location>
    <ligand>
        <name>Mg(2+)</name>
        <dbReference type="ChEBI" id="CHEBI:18420"/>
        <label>1</label>
    </ligand>
</feature>
<feature type="binding site" evidence="1">
    <location>
        <position position="69"/>
    </location>
    <ligand>
        <name>Mg(2+)</name>
        <dbReference type="ChEBI" id="CHEBI:18420"/>
        <label>1</label>
    </ligand>
</feature>
<sequence length="337" mass="33862">MTATALPCLAETRATAALAGLAVGDALGMPAQTLPRGVIRERYGRITGLVAPFDGHPISHGLRAGQVTDDTEQTLLLARRLIAEPQGFDDAGWARDLLEWEAGIRAKGLADLLGPSSKAAIEALLAGTPPEETGRRGTTNGAAMRIAPVGIATPPDVAQIAARVARTCRVTHNTGEAIAAASAVAMVVSAGVAGQGFDASLDPALASARAGQALGNAVGEPDVAGRIALALEIAETGDEEQLIATIGSSVASRESVPMAFGLLRLARGDLWQALLSAANIGDDTDTIGAIAGAMGGATGCPLPDTVVAEVTEASGLDLAPVVRALLALRQGGTPCPG</sequence>
<accession>A0A1G7GUS4</accession>
<feature type="binding site" evidence="1">
    <location>
        <position position="283"/>
    </location>
    <ligand>
        <name>Mg(2+)</name>
        <dbReference type="ChEBI" id="CHEBI:18420"/>
        <label>1</label>
    </ligand>
</feature>
<dbReference type="Pfam" id="PF03747">
    <property type="entry name" value="ADP_ribosyl_GH"/>
    <property type="match status" value="1"/>
</dbReference>
<dbReference type="GO" id="GO:0016787">
    <property type="term" value="F:hydrolase activity"/>
    <property type="evidence" value="ECO:0007669"/>
    <property type="project" value="UniProtKB-KW"/>
</dbReference>
<comment type="cofactor">
    <cofactor evidence="1">
        <name>Mg(2+)</name>
        <dbReference type="ChEBI" id="CHEBI:18420"/>
    </cofactor>
    <text evidence="1">Binds 2 magnesium ions per subunit.</text>
</comment>
<dbReference type="InterPro" id="IPR036705">
    <property type="entry name" value="Ribosyl_crysJ1_sf"/>
</dbReference>
<evidence type="ECO:0000313" key="2">
    <source>
        <dbReference type="EMBL" id="SDE91855.1"/>
    </source>
</evidence>
<feature type="binding site" evidence="1">
    <location>
        <position position="70"/>
    </location>
    <ligand>
        <name>Mg(2+)</name>
        <dbReference type="ChEBI" id="CHEBI:18420"/>
        <label>1</label>
    </ligand>
</feature>
<protein>
    <submittedName>
        <fullName evidence="2">ADP-ribosylglycohydrolase</fullName>
    </submittedName>
</protein>
<feature type="binding site" evidence="1">
    <location>
        <position position="285"/>
    </location>
    <ligand>
        <name>Mg(2+)</name>
        <dbReference type="ChEBI" id="CHEBI:18420"/>
        <label>1</label>
    </ligand>
</feature>
<dbReference type="EMBL" id="FNAV01000009">
    <property type="protein sequence ID" value="SDE91855.1"/>
    <property type="molecule type" value="Genomic_DNA"/>
</dbReference>
<name>A0A1G7GUS4_9RHOB</name>
<evidence type="ECO:0000256" key="1">
    <source>
        <dbReference type="PIRSR" id="PIRSR605502-1"/>
    </source>
</evidence>
<dbReference type="InterPro" id="IPR005502">
    <property type="entry name" value="Ribosyl_crysJ1"/>
</dbReference>
<dbReference type="AlphaFoldDB" id="A0A1G7GUS4"/>
<keyword evidence="3" id="KW-1185">Reference proteome</keyword>
<organism evidence="2 3">
    <name type="scientific">Salipiger thiooxidans</name>
    <dbReference type="NCBI Taxonomy" id="282683"/>
    <lineage>
        <taxon>Bacteria</taxon>
        <taxon>Pseudomonadati</taxon>
        <taxon>Pseudomonadota</taxon>
        <taxon>Alphaproteobacteria</taxon>
        <taxon>Rhodobacterales</taxon>
        <taxon>Roseobacteraceae</taxon>
        <taxon>Salipiger</taxon>
    </lineage>
</organism>
<dbReference type="InterPro" id="IPR050792">
    <property type="entry name" value="ADP-ribosylglycohydrolase"/>
</dbReference>
<dbReference type="GO" id="GO:0046872">
    <property type="term" value="F:metal ion binding"/>
    <property type="evidence" value="ECO:0007669"/>
    <property type="project" value="UniProtKB-KW"/>
</dbReference>
<reference evidence="3" key="1">
    <citation type="submission" date="2016-10" db="EMBL/GenBank/DDBJ databases">
        <authorList>
            <person name="Varghese N."/>
            <person name="Submissions S."/>
        </authorList>
    </citation>
    <scope>NUCLEOTIDE SEQUENCE [LARGE SCALE GENOMIC DNA]</scope>
    <source>
        <strain evidence="3">DSM 10146</strain>
    </source>
</reference>
<dbReference type="PANTHER" id="PTHR16222">
    <property type="entry name" value="ADP-RIBOSYLGLYCOHYDROLASE"/>
    <property type="match status" value="1"/>
</dbReference>
<keyword evidence="1" id="KW-0460">Magnesium</keyword>
<evidence type="ECO:0000313" key="3">
    <source>
        <dbReference type="Proteomes" id="UP000198994"/>
    </source>
</evidence>
<dbReference type="RefSeq" id="WP_089960758.1">
    <property type="nucleotide sequence ID" value="NZ_FNAV01000009.1"/>
</dbReference>
<dbReference type="Proteomes" id="UP000198994">
    <property type="component" value="Unassembled WGS sequence"/>
</dbReference>
<dbReference type="OrthoDB" id="9798107at2"/>
<dbReference type="STRING" id="282683.SAMN04488105_109222"/>
<dbReference type="Gene3D" id="1.10.4080.10">
    <property type="entry name" value="ADP-ribosylation/Crystallin J1"/>
    <property type="match status" value="1"/>
</dbReference>
<keyword evidence="2" id="KW-0378">Hydrolase</keyword>